<dbReference type="EMBL" id="ATLC01000051">
    <property type="protein sequence ID" value="EPJ27739.1"/>
    <property type="molecule type" value="Genomic_DNA"/>
</dbReference>
<evidence type="ECO:0000313" key="2">
    <source>
        <dbReference type="Proteomes" id="UP000014627"/>
    </source>
</evidence>
<protein>
    <submittedName>
        <fullName evidence="1">Uncharacterized protein</fullName>
    </submittedName>
</protein>
<sequence>MKRLKSSHNSAPTTTSAHCCLIPYIFRHLKEKKPLVKNTLFETMDAVLIARDKM</sequence>
<keyword evidence="2" id="KW-1185">Reference proteome</keyword>
<name>A0ABN0MP63_CHLPS</name>
<organism evidence="1 2">
    <name type="scientific">Chlamydia psittaci 99DC5</name>
    <dbReference type="NCBI Taxonomy" id="1112251"/>
    <lineage>
        <taxon>Bacteria</taxon>
        <taxon>Pseudomonadati</taxon>
        <taxon>Chlamydiota</taxon>
        <taxon>Chlamydiia</taxon>
        <taxon>Chlamydiales</taxon>
        <taxon>Chlamydiaceae</taxon>
        <taxon>Chlamydia/Chlamydophila group</taxon>
        <taxon>Chlamydia</taxon>
    </lineage>
</organism>
<dbReference type="Proteomes" id="UP000014627">
    <property type="component" value="Unassembled WGS sequence"/>
</dbReference>
<comment type="caution">
    <text evidence="1">The sequence shown here is derived from an EMBL/GenBank/DDBJ whole genome shotgun (WGS) entry which is preliminary data.</text>
</comment>
<accession>A0ABN0MP63</accession>
<gene>
    <name evidence="1" type="ORF">CP99DC5_0743</name>
</gene>
<evidence type="ECO:0000313" key="1">
    <source>
        <dbReference type="EMBL" id="EPJ27739.1"/>
    </source>
</evidence>
<reference evidence="1 2" key="1">
    <citation type="submission" date="2013-04" db="EMBL/GenBank/DDBJ databases">
        <title>Genome sequence of Chlamydia psittaci 99DC5.</title>
        <authorList>
            <person name="Huot-Creasy H."/>
            <person name="McCracken C.L."/>
            <person name="Humphries M."/>
            <person name="Sachse K."/>
            <person name="Laroucau K."/>
            <person name="Bavoil P."/>
            <person name="Myers G.S."/>
        </authorList>
    </citation>
    <scope>NUCLEOTIDE SEQUENCE [LARGE SCALE GENOMIC DNA]</scope>
    <source>
        <strain evidence="1 2">99DC5</strain>
    </source>
</reference>
<proteinExistence type="predicted"/>